<name>A0A011URL1_9HYPH</name>
<dbReference type="InterPro" id="IPR003758">
    <property type="entry name" value="LpxK"/>
</dbReference>
<dbReference type="GO" id="GO:0005886">
    <property type="term" value="C:plasma membrane"/>
    <property type="evidence" value="ECO:0007669"/>
    <property type="project" value="TreeGrafter"/>
</dbReference>
<dbReference type="Pfam" id="PF02606">
    <property type="entry name" value="LpxK"/>
    <property type="match status" value="1"/>
</dbReference>
<dbReference type="PANTHER" id="PTHR42724">
    <property type="entry name" value="TETRAACYLDISACCHARIDE 4'-KINASE"/>
    <property type="match status" value="1"/>
</dbReference>
<dbReference type="GO" id="GO:0009245">
    <property type="term" value="P:lipid A biosynthetic process"/>
    <property type="evidence" value="ECO:0007669"/>
    <property type="project" value="UniProtKB-UniRule"/>
</dbReference>
<proteinExistence type="inferred from homology"/>
<dbReference type="EMBL" id="JENY01000011">
    <property type="protein sequence ID" value="EXL08856.1"/>
    <property type="molecule type" value="Genomic_DNA"/>
</dbReference>
<dbReference type="Proteomes" id="UP000294958">
    <property type="component" value="Unassembled WGS sequence"/>
</dbReference>
<reference evidence="14 16" key="1">
    <citation type="submission" date="2014-02" db="EMBL/GenBank/DDBJ databases">
        <title>Aquamicrobium defluvii Genome sequencing.</title>
        <authorList>
            <person name="Wang X."/>
        </authorList>
    </citation>
    <scope>NUCLEOTIDE SEQUENCE [LARGE SCALE GENOMIC DNA]</scope>
    <source>
        <strain evidence="14 16">W13Z1</strain>
    </source>
</reference>
<keyword evidence="10 13" id="KW-0067">ATP-binding</keyword>
<keyword evidence="8 13" id="KW-0547">Nucleotide-binding</keyword>
<accession>A0A011URL1</accession>
<evidence type="ECO:0000256" key="6">
    <source>
        <dbReference type="ARBA" id="ARBA00022556"/>
    </source>
</evidence>
<dbReference type="EC" id="2.7.1.130" evidence="3 13"/>
<dbReference type="PANTHER" id="PTHR42724:SF1">
    <property type="entry name" value="TETRAACYLDISACCHARIDE 4'-KINASE, MITOCHONDRIAL-RELATED"/>
    <property type="match status" value="1"/>
</dbReference>
<evidence type="ECO:0000256" key="13">
    <source>
        <dbReference type="HAMAP-Rule" id="MF_00409"/>
    </source>
</evidence>
<evidence type="ECO:0000256" key="3">
    <source>
        <dbReference type="ARBA" id="ARBA00012071"/>
    </source>
</evidence>
<dbReference type="SUPFAM" id="SSF52540">
    <property type="entry name" value="P-loop containing nucleoside triphosphate hydrolases"/>
    <property type="match status" value="1"/>
</dbReference>
<dbReference type="RefSeq" id="WP_035026194.1">
    <property type="nucleotide sequence ID" value="NZ_KK073885.1"/>
</dbReference>
<protein>
    <recommendedName>
        <fullName evidence="4 13">Tetraacyldisaccharide 4'-kinase</fullName>
        <ecNumber evidence="3 13">2.7.1.130</ecNumber>
    </recommendedName>
    <alternativeName>
        <fullName evidence="12 13">Lipid A 4'-kinase</fullName>
    </alternativeName>
</protein>
<evidence type="ECO:0000256" key="5">
    <source>
        <dbReference type="ARBA" id="ARBA00022516"/>
    </source>
</evidence>
<comment type="similarity">
    <text evidence="13">Belongs to the LpxK family.</text>
</comment>
<keyword evidence="9 13" id="KW-0418">Kinase</keyword>
<dbReference type="PATRIC" id="fig|69279.3.peg.2074"/>
<sequence>MASEAPPFWWEKPDWRAFALSPFSAIYASVAARRLHRAPREKIPAPVLCVGNFTVGGTGKTPVAIALAGQARQMGFSPGILSRGHGGGFSSPHIVDVHHDAARHVGDEPLLLAEHAPVAVSANRAAGALLLLERHGCDFLIMDDGFQSARIYIDYALMVVDARYGLGNGRVIPGGPLRARVVDQLVYSNALLRMGEGSAADTIVRQAARAGKPVFDARARPREAGRFAGRRFLAFAGIGHPDKFFDTVSNAGAAVVQARPFPDHHFYGTDELEELLATAKAEDLELVTTAKDAVRLRHGAASPEFLDRLNVLEIETVFDQELAPARIVRETVESWKLRRLKG</sequence>
<dbReference type="HAMAP" id="MF_00409">
    <property type="entry name" value="LpxK"/>
    <property type="match status" value="1"/>
</dbReference>
<dbReference type="Proteomes" id="UP000019849">
    <property type="component" value="Unassembled WGS sequence"/>
</dbReference>
<dbReference type="eggNOG" id="COG1663">
    <property type="taxonomic scope" value="Bacteria"/>
</dbReference>
<evidence type="ECO:0000256" key="10">
    <source>
        <dbReference type="ARBA" id="ARBA00022840"/>
    </source>
</evidence>
<dbReference type="UniPathway" id="UPA00359">
    <property type="reaction ID" value="UER00482"/>
</dbReference>
<dbReference type="STRING" id="69279.BG36_03355"/>
<keyword evidence="11 13" id="KW-0443">Lipid metabolism</keyword>
<evidence type="ECO:0000256" key="11">
    <source>
        <dbReference type="ARBA" id="ARBA00023098"/>
    </source>
</evidence>
<dbReference type="GO" id="GO:0005524">
    <property type="term" value="F:ATP binding"/>
    <property type="evidence" value="ECO:0007669"/>
    <property type="project" value="UniProtKB-UniRule"/>
</dbReference>
<evidence type="ECO:0000313" key="17">
    <source>
        <dbReference type="Proteomes" id="UP000294958"/>
    </source>
</evidence>
<evidence type="ECO:0000313" key="14">
    <source>
        <dbReference type="EMBL" id="EXL08856.1"/>
    </source>
</evidence>
<comment type="function">
    <text evidence="1 13">Transfers the gamma-phosphate of ATP to the 4'-position of a tetraacyldisaccharide 1-phosphate intermediate (termed DS-1-P) to form tetraacyldisaccharide 1,4'-bis-phosphate (lipid IVA).</text>
</comment>
<organism evidence="14 16">
    <name type="scientific">Aquamicrobium defluvii</name>
    <dbReference type="NCBI Taxonomy" id="69279"/>
    <lineage>
        <taxon>Bacteria</taxon>
        <taxon>Pseudomonadati</taxon>
        <taxon>Pseudomonadota</taxon>
        <taxon>Alphaproteobacteria</taxon>
        <taxon>Hyphomicrobiales</taxon>
        <taxon>Phyllobacteriaceae</taxon>
        <taxon>Aquamicrobium</taxon>
    </lineage>
</organism>
<dbReference type="AlphaFoldDB" id="A0A011URL1"/>
<dbReference type="NCBIfam" id="TIGR00682">
    <property type="entry name" value="lpxK"/>
    <property type="match status" value="1"/>
</dbReference>
<evidence type="ECO:0000256" key="7">
    <source>
        <dbReference type="ARBA" id="ARBA00022679"/>
    </source>
</evidence>
<dbReference type="OrthoDB" id="9766423at2"/>
<dbReference type="InterPro" id="IPR027417">
    <property type="entry name" value="P-loop_NTPase"/>
</dbReference>
<comment type="pathway">
    <text evidence="2 13">Glycolipid biosynthesis; lipid IV(A) biosynthesis; lipid IV(A) from (3R)-3-hydroxytetradecanoyl-[acyl-carrier-protein] and UDP-N-acetyl-alpha-D-glucosamine: step 6/6.</text>
</comment>
<feature type="binding site" evidence="13">
    <location>
        <begin position="54"/>
        <end position="61"/>
    </location>
    <ligand>
        <name>ATP</name>
        <dbReference type="ChEBI" id="CHEBI:30616"/>
    </ligand>
</feature>
<reference evidence="15 17" key="2">
    <citation type="submission" date="2019-03" db="EMBL/GenBank/DDBJ databases">
        <title>Genomic Encyclopedia of Type Strains, Phase IV (KMG-IV): sequencing the most valuable type-strain genomes for metagenomic binning, comparative biology and taxonomic classification.</title>
        <authorList>
            <person name="Goeker M."/>
        </authorList>
    </citation>
    <scope>NUCLEOTIDE SEQUENCE [LARGE SCALE GENOMIC DNA]</scope>
    <source>
        <strain evidence="15 17">DSM 11603</strain>
    </source>
</reference>
<evidence type="ECO:0000313" key="15">
    <source>
        <dbReference type="EMBL" id="TDR35377.1"/>
    </source>
</evidence>
<evidence type="ECO:0000256" key="12">
    <source>
        <dbReference type="ARBA" id="ARBA00029757"/>
    </source>
</evidence>
<evidence type="ECO:0000256" key="4">
    <source>
        <dbReference type="ARBA" id="ARBA00016436"/>
    </source>
</evidence>
<keyword evidence="5 13" id="KW-0444">Lipid biosynthesis</keyword>
<keyword evidence="17" id="KW-1185">Reference proteome</keyword>
<evidence type="ECO:0000256" key="1">
    <source>
        <dbReference type="ARBA" id="ARBA00002274"/>
    </source>
</evidence>
<evidence type="ECO:0000256" key="8">
    <source>
        <dbReference type="ARBA" id="ARBA00022741"/>
    </source>
</evidence>
<keyword evidence="7 13" id="KW-0808">Transferase</keyword>
<comment type="catalytic activity">
    <reaction evidence="13">
        <text>a lipid A disaccharide + ATP = a lipid IVA + ADP + H(+)</text>
        <dbReference type="Rhea" id="RHEA:67840"/>
        <dbReference type="ChEBI" id="CHEBI:15378"/>
        <dbReference type="ChEBI" id="CHEBI:30616"/>
        <dbReference type="ChEBI" id="CHEBI:176343"/>
        <dbReference type="ChEBI" id="CHEBI:176425"/>
        <dbReference type="ChEBI" id="CHEBI:456216"/>
        <dbReference type="EC" id="2.7.1.130"/>
    </reaction>
</comment>
<evidence type="ECO:0000313" key="16">
    <source>
        <dbReference type="Proteomes" id="UP000019849"/>
    </source>
</evidence>
<keyword evidence="6 13" id="KW-0441">Lipid A biosynthesis</keyword>
<evidence type="ECO:0000256" key="2">
    <source>
        <dbReference type="ARBA" id="ARBA00004870"/>
    </source>
</evidence>
<comment type="caution">
    <text evidence="14">The sequence shown here is derived from an EMBL/GenBank/DDBJ whole genome shotgun (WGS) entry which is preliminary data.</text>
</comment>
<dbReference type="HOGENOM" id="CLU_038816_0_0_5"/>
<dbReference type="EMBL" id="SNZF01000009">
    <property type="protein sequence ID" value="TDR35377.1"/>
    <property type="molecule type" value="Genomic_DNA"/>
</dbReference>
<dbReference type="GO" id="GO:0009244">
    <property type="term" value="P:lipopolysaccharide core region biosynthetic process"/>
    <property type="evidence" value="ECO:0007669"/>
    <property type="project" value="TreeGrafter"/>
</dbReference>
<dbReference type="GO" id="GO:0009029">
    <property type="term" value="F:lipid-A 4'-kinase activity"/>
    <property type="evidence" value="ECO:0007669"/>
    <property type="project" value="UniProtKB-UniRule"/>
</dbReference>
<gene>
    <name evidence="13" type="primary">lpxK</name>
    <name evidence="14" type="ORF">BG36_03355</name>
    <name evidence="15" type="ORF">DES43_10912</name>
</gene>
<evidence type="ECO:0000256" key="9">
    <source>
        <dbReference type="ARBA" id="ARBA00022777"/>
    </source>
</evidence>